<evidence type="ECO:0000256" key="4">
    <source>
        <dbReference type="SAM" id="MobiDB-lite"/>
    </source>
</evidence>
<evidence type="ECO:0000256" key="2">
    <source>
        <dbReference type="ARBA" id="ARBA00029535"/>
    </source>
</evidence>
<feature type="compositionally biased region" description="Polar residues" evidence="4">
    <location>
        <begin position="158"/>
        <end position="175"/>
    </location>
</feature>
<evidence type="ECO:0000256" key="1">
    <source>
        <dbReference type="ARBA" id="ARBA00022737"/>
    </source>
</evidence>
<dbReference type="EMBL" id="CAUEEQ010018722">
    <property type="protein sequence ID" value="CAJ0941109.1"/>
    <property type="molecule type" value="Genomic_DNA"/>
</dbReference>
<proteinExistence type="predicted"/>
<keyword evidence="7" id="KW-1185">Reference proteome</keyword>
<dbReference type="PANTHER" id="PTHR12747:SF0">
    <property type="entry name" value="ELONGATOR COMPLEX PROTEIN 1"/>
    <property type="match status" value="1"/>
</dbReference>
<dbReference type="Pfam" id="PF04762">
    <property type="entry name" value="Beta-prop_ELP1_1st"/>
    <property type="match status" value="1"/>
</dbReference>
<evidence type="ECO:0000256" key="3">
    <source>
        <dbReference type="ARBA" id="ARBA00032958"/>
    </source>
</evidence>
<feature type="region of interest" description="Disordered" evidence="4">
    <location>
        <begin position="146"/>
        <end position="175"/>
    </location>
</feature>
<comment type="caution">
    <text evidence="6">The sequence shown here is derived from an EMBL/GenBank/DDBJ whole genome shotgun (WGS) entry which is preliminary data.</text>
</comment>
<sequence>MKRSCLWTILNDFSNLIITDISLTVENFLPHNGKVCVVGIQDVPDQETVCVATATGDVILCNLNTGQLECVGSVDSGIVAMSWSPDQELVLLITGQQTLILMTKDFEPIAEIPIHQEDFGEAGKFIFLDLYREVYYSRLGKKETQFHGSEGKQAARQRATTDMKTSSSYNSSAEKTTKTRFTSHITAIIIYSKPVQTPHPADTPILSRCCHSVQSAMPWDDHKPRLTWRGDGQLFAVSAICPETGSRKVRVWNRELTLQSTSEPVDGLEQALCWKRRRASCWVKQDIVPVNCTKILSHPLEICPPEV</sequence>
<dbReference type="InterPro" id="IPR006849">
    <property type="entry name" value="Elp1"/>
</dbReference>
<dbReference type="InterPro" id="IPR015943">
    <property type="entry name" value="WD40/YVTN_repeat-like_dom_sf"/>
</dbReference>
<gene>
    <name evidence="6" type="ORF">RIMI_LOCUS9138699</name>
</gene>
<dbReference type="PANTHER" id="PTHR12747">
    <property type="entry name" value="ELONGATOR COMPLEX PROTEIN 1"/>
    <property type="match status" value="1"/>
</dbReference>
<dbReference type="InterPro" id="IPR056164">
    <property type="entry name" value="Beta-prop_ELP1_1st"/>
</dbReference>
<protein>
    <recommendedName>
        <fullName evidence="2">Elongator complex protein 1</fullName>
    </recommendedName>
    <alternativeName>
        <fullName evidence="3">IkappaB kinase complex-associated protein</fullName>
    </alternativeName>
</protein>
<accession>A0ABN9LIF0</accession>
<dbReference type="SUPFAM" id="SSF50978">
    <property type="entry name" value="WD40 repeat-like"/>
    <property type="match status" value="1"/>
</dbReference>
<evidence type="ECO:0000313" key="6">
    <source>
        <dbReference type="EMBL" id="CAJ0941109.1"/>
    </source>
</evidence>
<dbReference type="InterPro" id="IPR036322">
    <property type="entry name" value="WD40_repeat_dom_sf"/>
</dbReference>
<evidence type="ECO:0000313" key="7">
    <source>
        <dbReference type="Proteomes" id="UP001176940"/>
    </source>
</evidence>
<keyword evidence="1" id="KW-0677">Repeat</keyword>
<organism evidence="6 7">
    <name type="scientific">Ranitomeya imitator</name>
    <name type="common">mimic poison frog</name>
    <dbReference type="NCBI Taxonomy" id="111125"/>
    <lineage>
        <taxon>Eukaryota</taxon>
        <taxon>Metazoa</taxon>
        <taxon>Chordata</taxon>
        <taxon>Craniata</taxon>
        <taxon>Vertebrata</taxon>
        <taxon>Euteleostomi</taxon>
        <taxon>Amphibia</taxon>
        <taxon>Batrachia</taxon>
        <taxon>Anura</taxon>
        <taxon>Neobatrachia</taxon>
        <taxon>Hyloidea</taxon>
        <taxon>Dendrobatidae</taxon>
        <taxon>Dendrobatinae</taxon>
        <taxon>Ranitomeya</taxon>
    </lineage>
</organism>
<feature type="domain" description="ELP1 first N-terminal beta-propeller" evidence="5">
    <location>
        <begin position="30"/>
        <end position="275"/>
    </location>
</feature>
<dbReference type="Proteomes" id="UP001176940">
    <property type="component" value="Unassembled WGS sequence"/>
</dbReference>
<dbReference type="Gene3D" id="2.130.10.10">
    <property type="entry name" value="YVTN repeat-like/Quinoprotein amine dehydrogenase"/>
    <property type="match status" value="1"/>
</dbReference>
<reference evidence="6" key="1">
    <citation type="submission" date="2023-07" db="EMBL/GenBank/DDBJ databases">
        <authorList>
            <person name="Stuckert A."/>
        </authorList>
    </citation>
    <scope>NUCLEOTIDE SEQUENCE</scope>
</reference>
<evidence type="ECO:0000259" key="5">
    <source>
        <dbReference type="Pfam" id="PF04762"/>
    </source>
</evidence>
<name>A0ABN9LIF0_9NEOB</name>